<keyword evidence="7" id="KW-1185">Reference proteome</keyword>
<evidence type="ECO:0000256" key="3">
    <source>
        <dbReference type="SAM" id="MobiDB-lite"/>
    </source>
</evidence>
<protein>
    <recommendedName>
        <fullName evidence="8">RNA-binding domain-containing protein</fullName>
    </recommendedName>
</protein>
<evidence type="ECO:0000256" key="2">
    <source>
        <dbReference type="PROSITE-ProRule" id="PRU00176"/>
    </source>
</evidence>
<comment type="caution">
    <text evidence="6">The sequence shown here is derived from an EMBL/GenBank/DDBJ whole genome shotgun (WGS) entry which is preliminary data.</text>
</comment>
<keyword evidence="1" id="KW-0479">Metal-binding</keyword>
<dbReference type="PANTHER" id="PTHR48038">
    <property type="entry name" value="RIBONUCLEOPROTEIN RB97D"/>
    <property type="match status" value="1"/>
</dbReference>
<evidence type="ECO:0000259" key="4">
    <source>
        <dbReference type="PROSITE" id="PS50102"/>
    </source>
</evidence>
<feature type="compositionally biased region" description="Basic and acidic residues" evidence="3">
    <location>
        <begin position="245"/>
        <end position="262"/>
    </location>
</feature>
<dbReference type="InterPro" id="IPR000504">
    <property type="entry name" value="RRM_dom"/>
</dbReference>
<proteinExistence type="predicted"/>
<dbReference type="InterPro" id="IPR035979">
    <property type="entry name" value="RBD_domain_sf"/>
</dbReference>
<organism evidence="6 7">
    <name type="scientific">Boletus edulis BED1</name>
    <dbReference type="NCBI Taxonomy" id="1328754"/>
    <lineage>
        <taxon>Eukaryota</taxon>
        <taxon>Fungi</taxon>
        <taxon>Dikarya</taxon>
        <taxon>Basidiomycota</taxon>
        <taxon>Agaricomycotina</taxon>
        <taxon>Agaricomycetes</taxon>
        <taxon>Agaricomycetidae</taxon>
        <taxon>Boletales</taxon>
        <taxon>Boletineae</taxon>
        <taxon>Boletaceae</taxon>
        <taxon>Boletoideae</taxon>
        <taxon>Boletus</taxon>
    </lineage>
</organism>
<dbReference type="Proteomes" id="UP001194468">
    <property type="component" value="Unassembled WGS sequence"/>
</dbReference>
<feature type="compositionally biased region" description="Basic and acidic residues" evidence="3">
    <location>
        <begin position="273"/>
        <end position="312"/>
    </location>
</feature>
<feature type="compositionally biased region" description="Polar residues" evidence="3">
    <location>
        <begin position="1"/>
        <end position="10"/>
    </location>
</feature>
<evidence type="ECO:0000313" key="6">
    <source>
        <dbReference type="EMBL" id="KAF8446363.1"/>
    </source>
</evidence>
<dbReference type="PROSITE" id="PS50158">
    <property type="entry name" value="ZF_CCHC"/>
    <property type="match status" value="1"/>
</dbReference>
<dbReference type="SMART" id="SM00360">
    <property type="entry name" value="RRM"/>
    <property type="match status" value="1"/>
</dbReference>
<dbReference type="GO" id="GO:0008270">
    <property type="term" value="F:zinc ion binding"/>
    <property type="evidence" value="ECO:0007669"/>
    <property type="project" value="UniProtKB-KW"/>
</dbReference>
<feature type="region of interest" description="Disordered" evidence="3">
    <location>
        <begin position="168"/>
        <end position="423"/>
    </location>
</feature>
<feature type="compositionally biased region" description="Basic and acidic residues" evidence="3">
    <location>
        <begin position="187"/>
        <end position="197"/>
    </location>
</feature>
<evidence type="ECO:0000259" key="5">
    <source>
        <dbReference type="PROSITE" id="PS50158"/>
    </source>
</evidence>
<dbReference type="InterPro" id="IPR001878">
    <property type="entry name" value="Znf_CCHC"/>
</dbReference>
<reference evidence="6" key="2">
    <citation type="journal article" date="2020" name="Nat. Commun.">
        <title>Large-scale genome sequencing of mycorrhizal fungi provides insights into the early evolution of symbiotic traits.</title>
        <authorList>
            <person name="Miyauchi S."/>
            <person name="Kiss E."/>
            <person name="Kuo A."/>
            <person name="Drula E."/>
            <person name="Kohler A."/>
            <person name="Sanchez-Garcia M."/>
            <person name="Morin E."/>
            <person name="Andreopoulos B."/>
            <person name="Barry K.W."/>
            <person name="Bonito G."/>
            <person name="Buee M."/>
            <person name="Carver A."/>
            <person name="Chen C."/>
            <person name="Cichocki N."/>
            <person name="Clum A."/>
            <person name="Culley D."/>
            <person name="Crous P.W."/>
            <person name="Fauchery L."/>
            <person name="Girlanda M."/>
            <person name="Hayes R.D."/>
            <person name="Keri Z."/>
            <person name="LaButti K."/>
            <person name="Lipzen A."/>
            <person name="Lombard V."/>
            <person name="Magnuson J."/>
            <person name="Maillard F."/>
            <person name="Murat C."/>
            <person name="Nolan M."/>
            <person name="Ohm R.A."/>
            <person name="Pangilinan J."/>
            <person name="Pereira M.F."/>
            <person name="Perotto S."/>
            <person name="Peter M."/>
            <person name="Pfister S."/>
            <person name="Riley R."/>
            <person name="Sitrit Y."/>
            <person name="Stielow J.B."/>
            <person name="Szollosi G."/>
            <person name="Zifcakova L."/>
            <person name="Stursova M."/>
            <person name="Spatafora J.W."/>
            <person name="Tedersoo L."/>
            <person name="Vaario L.M."/>
            <person name="Yamada A."/>
            <person name="Yan M."/>
            <person name="Wang P."/>
            <person name="Xu J."/>
            <person name="Bruns T."/>
            <person name="Baldrian P."/>
            <person name="Vilgalys R."/>
            <person name="Dunand C."/>
            <person name="Henrissat B."/>
            <person name="Grigoriev I.V."/>
            <person name="Hibbett D."/>
            <person name="Nagy L.G."/>
            <person name="Martin F.M."/>
        </authorList>
    </citation>
    <scope>NUCLEOTIDE SEQUENCE</scope>
    <source>
        <strain evidence="6">BED1</strain>
    </source>
</reference>
<dbReference type="GO" id="GO:0003723">
    <property type="term" value="F:RNA binding"/>
    <property type="evidence" value="ECO:0007669"/>
    <property type="project" value="UniProtKB-UniRule"/>
</dbReference>
<feature type="domain" description="CCHC-type" evidence="5">
    <location>
        <begin position="157"/>
        <end position="172"/>
    </location>
</feature>
<evidence type="ECO:0000313" key="7">
    <source>
        <dbReference type="Proteomes" id="UP001194468"/>
    </source>
</evidence>
<dbReference type="SMART" id="SM00343">
    <property type="entry name" value="ZnF_C2HC"/>
    <property type="match status" value="1"/>
</dbReference>
<dbReference type="AlphaFoldDB" id="A0AAD4C2L7"/>
<dbReference type="PANTHER" id="PTHR48038:SF1">
    <property type="entry name" value="RIBONUCLEOPROTEIN RB97D"/>
    <property type="match status" value="1"/>
</dbReference>
<name>A0AAD4C2L7_BOLED</name>
<feature type="compositionally biased region" description="Basic and acidic residues" evidence="3">
    <location>
        <begin position="332"/>
        <end position="352"/>
    </location>
</feature>
<dbReference type="CDD" id="cd00590">
    <property type="entry name" value="RRM_SF"/>
    <property type="match status" value="1"/>
</dbReference>
<feature type="compositionally biased region" description="Basic and acidic residues" evidence="3">
    <location>
        <begin position="403"/>
        <end position="423"/>
    </location>
</feature>
<gene>
    <name evidence="6" type="ORF">L210DRAFT_3758434</name>
</gene>
<sequence length="423" mass="47694">MGPKTRTATEWSLADDDFDTAMGPATTHETENGAGDGQLDDAGQAAELATGKSYEDTHGAKGEPSRDRPVKANKIYIGGLPDHIRPEDLRSCFGKIGDIVTVELKLGYGFVEFESKEAAEESVARYHEGYFMGNKIRVELSHSRGRSYKRSDDPGACFRCGEGGHWARECPRPNTQSRSGGSVYDQPSHDRGHSARDYHHHSSRDGHSYRDEYSRHSNSRDDRFYDTPAAPPPARDHRRAPTPPPRDRRDDPPPRREHDEYPMRSPPPPQPASRHERTRHGSEREYSSNGAPDRDSYDRYERRPAAHSDDRSAPYPAHGGRPRTPPGPPPSWRDDSYDKAPRGHHHTQETRRRPVTSPAPYPGSSANGSRPRRRSLSPSARYDSRYAGQTHTDGDRYSGPSRENPRVRDYHRNRAEDSGHRRS</sequence>
<dbReference type="Pfam" id="PF00098">
    <property type="entry name" value="zf-CCHC"/>
    <property type="match status" value="1"/>
</dbReference>
<dbReference type="InterPro" id="IPR012677">
    <property type="entry name" value="Nucleotide-bd_a/b_plait_sf"/>
</dbReference>
<keyword evidence="1" id="KW-0862">Zinc</keyword>
<dbReference type="EMBL" id="WHUW01000005">
    <property type="protein sequence ID" value="KAF8446363.1"/>
    <property type="molecule type" value="Genomic_DNA"/>
</dbReference>
<dbReference type="Gene3D" id="4.10.60.10">
    <property type="entry name" value="Zinc finger, CCHC-type"/>
    <property type="match status" value="1"/>
</dbReference>
<feature type="region of interest" description="Disordered" evidence="3">
    <location>
        <begin position="1"/>
        <end position="40"/>
    </location>
</feature>
<feature type="compositionally biased region" description="Basic and acidic residues" evidence="3">
    <location>
        <begin position="203"/>
        <end position="225"/>
    </location>
</feature>
<reference evidence="6" key="1">
    <citation type="submission" date="2019-10" db="EMBL/GenBank/DDBJ databases">
        <authorList>
            <consortium name="DOE Joint Genome Institute"/>
            <person name="Kuo A."/>
            <person name="Miyauchi S."/>
            <person name="Kiss E."/>
            <person name="Drula E."/>
            <person name="Kohler A."/>
            <person name="Sanchez-Garcia M."/>
            <person name="Andreopoulos B."/>
            <person name="Barry K.W."/>
            <person name="Bonito G."/>
            <person name="Buee M."/>
            <person name="Carver A."/>
            <person name="Chen C."/>
            <person name="Cichocki N."/>
            <person name="Clum A."/>
            <person name="Culley D."/>
            <person name="Crous P.W."/>
            <person name="Fauchery L."/>
            <person name="Girlanda M."/>
            <person name="Hayes R."/>
            <person name="Keri Z."/>
            <person name="LaButti K."/>
            <person name="Lipzen A."/>
            <person name="Lombard V."/>
            <person name="Magnuson J."/>
            <person name="Maillard F."/>
            <person name="Morin E."/>
            <person name="Murat C."/>
            <person name="Nolan M."/>
            <person name="Ohm R."/>
            <person name="Pangilinan J."/>
            <person name="Pereira M."/>
            <person name="Perotto S."/>
            <person name="Peter M."/>
            <person name="Riley R."/>
            <person name="Sitrit Y."/>
            <person name="Stielow B."/>
            <person name="Szollosi G."/>
            <person name="Zifcakova L."/>
            <person name="Stursova M."/>
            <person name="Spatafora J.W."/>
            <person name="Tedersoo L."/>
            <person name="Vaario L.-M."/>
            <person name="Yamada A."/>
            <person name="Yan M."/>
            <person name="Wang P."/>
            <person name="Xu J."/>
            <person name="Bruns T."/>
            <person name="Baldrian P."/>
            <person name="Vilgalys R."/>
            <person name="Henrissat B."/>
            <person name="Grigoriev I.V."/>
            <person name="Hibbett D."/>
            <person name="Nagy L.G."/>
            <person name="Martin F.M."/>
        </authorList>
    </citation>
    <scope>NUCLEOTIDE SEQUENCE</scope>
    <source>
        <strain evidence="6">BED1</strain>
    </source>
</reference>
<evidence type="ECO:0008006" key="8">
    <source>
        <dbReference type="Google" id="ProtNLM"/>
    </source>
</evidence>
<evidence type="ECO:0000256" key="1">
    <source>
        <dbReference type="PROSITE-ProRule" id="PRU00047"/>
    </source>
</evidence>
<dbReference type="Pfam" id="PF00076">
    <property type="entry name" value="RRM_1"/>
    <property type="match status" value="1"/>
</dbReference>
<keyword evidence="1" id="KW-0863">Zinc-finger</keyword>
<accession>A0AAD4C2L7</accession>
<dbReference type="PROSITE" id="PS50102">
    <property type="entry name" value="RRM"/>
    <property type="match status" value="1"/>
</dbReference>
<dbReference type="Gene3D" id="3.30.70.330">
    <property type="match status" value="1"/>
</dbReference>
<dbReference type="SUPFAM" id="SSF54928">
    <property type="entry name" value="RNA-binding domain, RBD"/>
    <property type="match status" value="1"/>
</dbReference>
<keyword evidence="2" id="KW-0694">RNA-binding</keyword>
<feature type="domain" description="RRM" evidence="4">
    <location>
        <begin position="73"/>
        <end position="143"/>
    </location>
</feature>